<dbReference type="Proteomes" id="UP000027222">
    <property type="component" value="Unassembled WGS sequence"/>
</dbReference>
<keyword evidence="3" id="KW-1185">Reference proteome</keyword>
<gene>
    <name evidence="2" type="ORF">GALMADRAFT_214037</name>
</gene>
<proteinExistence type="predicted"/>
<organism evidence="2 3">
    <name type="scientific">Galerina marginata (strain CBS 339.88)</name>
    <dbReference type="NCBI Taxonomy" id="685588"/>
    <lineage>
        <taxon>Eukaryota</taxon>
        <taxon>Fungi</taxon>
        <taxon>Dikarya</taxon>
        <taxon>Basidiomycota</taxon>
        <taxon>Agaricomycotina</taxon>
        <taxon>Agaricomycetes</taxon>
        <taxon>Agaricomycetidae</taxon>
        <taxon>Agaricales</taxon>
        <taxon>Agaricineae</taxon>
        <taxon>Strophariaceae</taxon>
        <taxon>Galerina</taxon>
    </lineage>
</organism>
<dbReference type="OrthoDB" id="3067489at2759"/>
<evidence type="ECO:0000256" key="1">
    <source>
        <dbReference type="SAM" id="MobiDB-lite"/>
    </source>
</evidence>
<sequence>MSSSREKFPKEMAQWIDKLYPEYDRKLGITKSDAEGLSDDPDLLEWKRKKRAEFVETFETSLDKVEKWQERFDRKFHNRKRTKTVELNKHFPSQSQLPILVLPESTTTTGRMLFERTHTNEFSKMATQRREALGQTSHFHAGYWKAAASAAWNALSDLEKKEWEVNAEIEDRAKNASGDIYKRNQEDIAFSIYNTLHSTIGPKPYQIGSAAYHVLYAFRDINDELQLGEIQVVDKELVKVGFREDFPDYDNSIRRSWSGYCGKVVSSNRPTEYSKLFSESKNGHYLLPPFDEENSTASELRQTLKAFFECSWDCTWPRSSEMPGLPWSELIKNPEIYFHPLLHFKPITSISRLDNMMPPDLRNLSKAIVVFQGHPDTDCFSIFQAKADISYSRDKLSAWLEFEKVAAQEPQEVDYPSRSPTPSSSLPAFSSDFSFSPSLSSPFTVLSGSNPTVQFMPFETPAPTPYSFYAANPSQSIFLRALPQNLDSPSQLMTPPSFEAENTSIDAQAVTPNSMPSASYCQSSEPVGPHVLGSSGLTQLEPSVVPDTSISHPPLAPAIADTKTAKPSKRKRTKVVEEVENPSLGKSRIRTVSKKARGLNFDEKAPDDVEKGLATDNGKSKLVRPPKNPGGGKSSSKRRKKT</sequence>
<dbReference type="HOGENOM" id="CLU_444838_0_0_1"/>
<name>A0A067SJ93_GALM3</name>
<dbReference type="STRING" id="685588.A0A067SJ93"/>
<feature type="compositionally biased region" description="Basic and acidic residues" evidence="1">
    <location>
        <begin position="600"/>
        <end position="613"/>
    </location>
</feature>
<accession>A0A067SJ93</accession>
<reference evidence="3" key="1">
    <citation type="journal article" date="2014" name="Proc. Natl. Acad. Sci. U.S.A.">
        <title>Extensive sampling of basidiomycete genomes demonstrates inadequacy of the white-rot/brown-rot paradigm for wood decay fungi.</title>
        <authorList>
            <person name="Riley R."/>
            <person name="Salamov A.A."/>
            <person name="Brown D.W."/>
            <person name="Nagy L.G."/>
            <person name="Floudas D."/>
            <person name="Held B.W."/>
            <person name="Levasseur A."/>
            <person name="Lombard V."/>
            <person name="Morin E."/>
            <person name="Otillar R."/>
            <person name="Lindquist E.A."/>
            <person name="Sun H."/>
            <person name="LaButti K.M."/>
            <person name="Schmutz J."/>
            <person name="Jabbour D."/>
            <person name="Luo H."/>
            <person name="Baker S.E."/>
            <person name="Pisabarro A.G."/>
            <person name="Walton J.D."/>
            <person name="Blanchette R.A."/>
            <person name="Henrissat B."/>
            <person name="Martin F."/>
            <person name="Cullen D."/>
            <person name="Hibbett D.S."/>
            <person name="Grigoriev I.V."/>
        </authorList>
    </citation>
    <scope>NUCLEOTIDE SEQUENCE [LARGE SCALE GENOMIC DNA]</scope>
    <source>
        <strain evidence="3">CBS 339.88</strain>
    </source>
</reference>
<evidence type="ECO:0000313" key="3">
    <source>
        <dbReference type="Proteomes" id="UP000027222"/>
    </source>
</evidence>
<protein>
    <submittedName>
        <fullName evidence="2">Uncharacterized protein</fullName>
    </submittedName>
</protein>
<feature type="compositionally biased region" description="Basic residues" evidence="1">
    <location>
        <begin position="587"/>
        <end position="597"/>
    </location>
</feature>
<dbReference type="AlphaFoldDB" id="A0A067SJ93"/>
<evidence type="ECO:0000313" key="2">
    <source>
        <dbReference type="EMBL" id="KDR71000.1"/>
    </source>
</evidence>
<dbReference type="EMBL" id="KL142394">
    <property type="protein sequence ID" value="KDR71000.1"/>
    <property type="molecule type" value="Genomic_DNA"/>
</dbReference>
<feature type="region of interest" description="Disordered" evidence="1">
    <location>
        <begin position="548"/>
        <end position="642"/>
    </location>
</feature>